<keyword evidence="5" id="KW-0547">Nucleotide-binding</keyword>
<proteinExistence type="inferred from homology"/>
<evidence type="ECO:0000256" key="9">
    <source>
        <dbReference type="ARBA" id="ARBA00051750"/>
    </source>
</evidence>
<dbReference type="FunFam" id="3.40.50.300:FF:000054">
    <property type="entry name" value="ABC multidrug transporter atrF"/>
    <property type="match status" value="1"/>
</dbReference>
<accession>A0A8K0JIQ1</accession>
<evidence type="ECO:0000259" key="12">
    <source>
        <dbReference type="PROSITE" id="PS50893"/>
    </source>
</evidence>
<feature type="transmembrane region" description="Helical" evidence="11">
    <location>
        <begin position="1308"/>
        <end position="1333"/>
    </location>
</feature>
<dbReference type="InterPro" id="IPR034003">
    <property type="entry name" value="ABCG_PDR_2"/>
</dbReference>
<evidence type="ECO:0000256" key="7">
    <source>
        <dbReference type="ARBA" id="ARBA00022989"/>
    </source>
</evidence>
<dbReference type="InterPro" id="IPR027417">
    <property type="entry name" value="P-loop_NTPase"/>
</dbReference>
<keyword evidence="14" id="KW-1185">Reference proteome</keyword>
<feature type="compositionally biased region" description="Low complexity" evidence="10">
    <location>
        <begin position="59"/>
        <end position="71"/>
    </location>
</feature>
<dbReference type="InterPro" id="IPR010929">
    <property type="entry name" value="PDR_CDR_ABC"/>
</dbReference>
<comment type="caution">
    <text evidence="13">The sequence shown here is derived from an EMBL/GenBank/DDBJ whole genome shotgun (WGS) entry which is preliminary data.</text>
</comment>
<evidence type="ECO:0000256" key="2">
    <source>
        <dbReference type="ARBA" id="ARBA00006012"/>
    </source>
</evidence>
<evidence type="ECO:0000256" key="11">
    <source>
        <dbReference type="SAM" id="Phobius"/>
    </source>
</evidence>
<keyword evidence="4 11" id="KW-0812">Transmembrane</keyword>
<dbReference type="GO" id="GO:0016887">
    <property type="term" value="F:ATP hydrolysis activity"/>
    <property type="evidence" value="ECO:0007669"/>
    <property type="project" value="InterPro"/>
</dbReference>
<dbReference type="InterPro" id="IPR043926">
    <property type="entry name" value="ABCG_dom"/>
</dbReference>
<feature type="transmembrane region" description="Helical" evidence="11">
    <location>
        <begin position="568"/>
        <end position="591"/>
    </location>
</feature>
<dbReference type="InterPro" id="IPR003593">
    <property type="entry name" value="AAA+_ATPase"/>
</dbReference>
<dbReference type="PANTHER" id="PTHR19241">
    <property type="entry name" value="ATP-BINDING CASSETTE TRANSPORTER"/>
    <property type="match status" value="1"/>
</dbReference>
<comment type="catalytic activity">
    <reaction evidence="9">
        <text>itraconazole(in) + ATP + H2O = itraconazole(out) + ADP + phosphate + H(+)</text>
        <dbReference type="Rhea" id="RHEA:33503"/>
        <dbReference type="ChEBI" id="CHEBI:6076"/>
        <dbReference type="ChEBI" id="CHEBI:15377"/>
        <dbReference type="ChEBI" id="CHEBI:15378"/>
        <dbReference type="ChEBI" id="CHEBI:30616"/>
        <dbReference type="ChEBI" id="CHEBI:43474"/>
        <dbReference type="ChEBI" id="CHEBI:456216"/>
    </reaction>
    <physiologicalReaction direction="left-to-right" evidence="9">
        <dbReference type="Rhea" id="RHEA:33504"/>
    </physiologicalReaction>
</comment>
<dbReference type="CDD" id="cd03233">
    <property type="entry name" value="ABCG_PDR_domain1"/>
    <property type="match status" value="1"/>
</dbReference>
<comment type="similarity">
    <text evidence="2">Belongs to the ABC transporter superfamily. ABCG family. PDR (TC 3.A.1.205) subfamily.</text>
</comment>
<feature type="region of interest" description="Disordered" evidence="10">
    <location>
        <begin position="21"/>
        <end position="95"/>
    </location>
</feature>
<dbReference type="GO" id="GO:0016020">
    <property type="term" value="C:membrane"/>
    <property type="evidence" value="ECO:0007669"/>
    <property type="project" value="UniProtKB-SubCell"/>
</dbReference>
<dbReference type="InterPro" id="IPR017871">
    <property type="entry name" value="ABC_transporter-like_CS"/>
</dbReference>
<dbReference type="Gene3D" id="3.40.50.300">
    <property type="entry name" value="P-loop containing nucleotide triphosphate hydrolases"/>
    <property type="match status" value="2"/>
</dbReference>
<name>A0A8K0JIQ1_9TREE</name>
<reference evidence="13" key="1">
    <citation type="submission" date="2020-04" db="EMBL/GenBank/DDBJ databases">
        <title>Analysis of mating type loci in Filobasidium floriforme.</title>
        <authorList>
            <person name="Nowrousian M."/>
        </authorList>
    </citation>
    <scope>NUCLEOTIDE SEQUENCE</scope>
    <source>
        <strain evidence="13">CBS 6242</strain>
    </source>
</reference>
<keyword evidence="7 11" id="KW-1133">Transmembrane helix</keyword>
<keyword evidence="8 11" id="KW-0472">Membrane</keyword>
<organism evidence="13 14">
    <name type="scientific">Filobasidium floriforme</name>
    <dbReference type="NCBI Taxonomy" id="5210"/>
    <lineage>
        <taxon>Eukaryota</taxon>
        <taxon>Fungi</taxon>
        <taxon>Dikarya</taxon>
        <taxon>Basidiomycota</taxon>
        <taxon>Agaricomycotina</taxon>
        <taxon>Tremellomycetes</taxon>
        <taxon>Filobasidiales</taxon>
        <taxon>Filobasidiaceae</taxon>
        <taxon>Filobasidium</taxon>
    </lineage>
</organism>
<dbReference type="CDD" id="cd03232">
    <property type="entry name" value="ABCG_PDR_domain2"/>
    <property type="match status" value="1"/>
</dbReference>
<feature type="transmembrane region" description="Helical" evidence="11">
    <location>
        <begin position="1373"/>
        <end position="1395"/>
    </location>
</feature>
<feature type="region of interest" description="Disordered" evidence="10">
    <location>
        <begin position="115"/>
        <end position="142"/>
    </location>
</feature>
<feature type="transmembrane region" description="Helical" evidence="11">
    <location>
        <begin position="678"/>
        <end position="698"/>
    </location>
</feature>
<evidence type="ECO:0000256" key="4">
    <source>
        <dbReference type="ARBA" id="ARBA00022692"/>
    </source>
</evidence>
<dbReference type="InterPro" id="IPR013525">
    <property type="entry name" value="ABC2_TM"/>
</dbReference>
<evidence type="ECO:0000313" key="13">
    <source>
        <dbReference type="EMBL" id="KAG7530216.1"/>
    </source>
</evidence>
<sequence>MSHATRANEVVALGNPLPVHLGQDINNNNNNNTTPSFSQAPTLAPSSSSRSSNEEKPHSGGAAVIGSSSSGYTTSHDPEKGGLGHNGYAGDDHEGLDEHHVDVAKAKEEFHALQRRMSERSSLHRARTRGSSAPGDVEKQDGDDEEWNLMDYMKGNQAVREQEGFRHKEVGVVWDHLRVIGGGGMKIHIRTFPNAIIEQFVMPVLKVLKVFGIDPMSPKSRDLLTDFSGLLRPGEMCLVLARPGGGASTFLKAITNNRESYQKVEGEVVYQGLSAKEMKKKYAGEVLYSEEDDEHLPTLTVRQTIETALRCKTPGKLPGGVSEHEFREEFLNTLLKMLNIEHTSGTLVGNQFIRGVSGGERKRVSIAEAFCGQGCVFSWDNSTRGLDASTALDYAKSIRTLTDISKMTSFVSLYQAGEGIYEQFDKVLLIDKGQQIYFGPANRAREHMLSLGWKDKPRQTTADFLTGCTDENEREYAEGHDEKNTPTTPEAQAKAYLESPIFREMQAEAQTYKQEMERDNSRQEEFRNAVSESKRKFVGKKSPYTVSFFTQVQALVQRQLILNVQDKLSLYSGFFTAVAIAFIAGSCFYNLPQTASGAFTRGGVLFIAMLFNSLQAFSELPGQMQGRPILYSQANKKFYRPGALSVAQTIADFPLNALKILLFTIIIYFLAGLARTAGAFFTNYLFVLVTYLVMSAFFRVLGTATRDYNVAARLASVLISFMVIYAGYMIPVFTMKRWLFWIYYLNPLSYGFEALMVNEFKRVDLQCDAAYIVPYGAGFPATVANTEQTCTLAGSTPGQNSVPGMDYASAAFDYATGHLWRNLGILIGFFIGFAIMQILAMEVLAMKAANVQAIVVFAKENKDTKERNQRLIERKKAFQAGEIKQDLAGLIESKRALTWTGLNYTVKVPGGERQLLNDVDGYCKPGQLTALMGASGAGKTTLLDVLASRKTLGVIGGDVLIGGKEKDVSFQKGTAYVEQGDVHEWTTTVREAMRYSAYLRQPAEVSKAEKDDYVEEILELLELQDLADAMIGFPGFGLSVESRKRLTIGVELASKPQLLLFLDEPTTGLDGQSAYNIVRFLRKLSAAGQAILCTIHQPNAVLFENFDRLLLLQKGGQCVYHGPIGKGSEHLLAYLEKGGAKIAENENPAEAMLDVIGAGSRKRVGNEDWGVKWNRSEERATVLREIKELNEEAIARNEEIPENLRREYSTSFMFQLKTVLHRTNVSLWRNADYQYTRLFSHIVIALVTALTFLQLGNEARELQYRVFAIFIVNVLPALVIAQIEPQFIMSRMTYYREASSKMYSSQVFAITQIVAELPYSLLCAVAFFLVWYYPIYKSQYESARAGYQFAMILITELFSVTLGQAVAALSPSIFVAALFNPFLLVIFSLFCGVTIPYPNLTYFWRQWLYWLNPFTWLVAGLTATALHDLPVVCGDDEFFSFTTPAGQTCAEYAGQFAQSMGAYINNPQATGECQYCQYSSGNTFLTAINSKYSERGRNIGIYCCYLVSNVVIILLASRFLK</sequence>
<dbReference type="GO" id="GO:0005524">
    <property type="term" value="F:ATP binding"/>
    <property type="evidence" value="ECO:0007669"/>
    <property type="project" value="UniProtKB-KW"/>
</dbReference>
<evidence type="ECO:0000256" key="10">
    <source>
        <dbReference type="SAM" id="MobiDB-lite"/>
    </source>
</evidence>
<dbReference type="Pfam" id="PF01061">
    <property type="entry name" value="ABC2_membrane"/>
    <property type="match status" value="2"/>
</dbReference>
<feature type="transmembrane region" description="Helical" evidence="11">
    <location>
        <begin position="653"/>
        <end position="671"/>
    </location>
</feature>
<dbReference type="InterPro" id="IPR034001">
    <property type="entry name" value="ABCG_PDR_1"/>
</dbReference>
<comment type="subcellular location">
    <subcellularLocation>
        <location evidence="1">Membrane</location>
        <topology evidence="1">Multi-pass membrane protein</topology>
    </subcellularLocation>
</comment>
<dbReference type="Proteomes" id="UP000812966">
    <property type="component" value="Unassembled WGS sequence"/>
</dbReference>
<dbReference type="PROSITE" id="PS50893">
    <property type="entry name" value="ABC_TRANSPORTER_2"/>
    <property type="match status" value="2"/>
</dbReference>
<feature type="domain" description="ABC transporter" evidence="12">
    <location>
        <begin position="897"/>
        <end position="1140"/>
    </location>
</feature>
<gene>
    <name evidence="13" type="ORF">FFLO_05209</name>
</gene>
<dbReference type="Pfam" id="PF00005">
    <property type="entry name" value="ABC_tran"/>
    <property type="match status" value="2"/>
</dbReference>
<keyword evidence="3" id="KW-0813">Transport</keyword>
<dbReference type="InterPro" id="IPR029481">
    <property type="entry name" value="ABC_trans_N"/>
</dbReference>
<dbReference type="SMART" id="SM00382">
    <property type="entry name" value="AAA"/>
    <property type="match status" value="1"/>
</dbReference>
<feature type="domain" description="ABC transporter" evidence="12">
    <location>
        <begin position="205"/>
        <end position="457"/>
    </location>
</feature>
<feature type="transmembrane region" description="Helical" evidence="11">
    <location>
        <begin position="1267"/>
        <end position="1288"/>
    </location>
</feature>
<feature type="transmembrane region" description="Helical" evidence="11">
    <location>
        <begin position="710"/>
        <end position="730"/>
    </location>
</feature>
<feature type="transmembrane region" description="Helical" evidence="11">
    <location>
        <begin position="1238"/>
        <end position="1255"/>
    </location>
</feature>
<evidence type="ECO:0000256" key="6">
    <source>
        <dbReference type="ARBA" id="ARBA00022840"/>
    </source>
</evidence>
<dbReference type="Pfam" id="PF14510">
    <property type="entry name" value="ABC_trans_N"/>
    <property type="match status" value="1"/>
</dbReference>
<evidence type="ECO:0000256" key="5">
    <source>
        <dbReference type="ARBA" id="ARBA00022741"/>
    </source>
</evidence>
<feature type="compositionally biased region" description="Polar residues" evidence="10">
    <location>
        <begin position="33"/>
        <end position="45"/>
    </location>
</feature>
<feature type="transmembrane region" description="Helical" evidence="11">
    <location>
        <begin position="1407"/>
        <end position="1426"/>
    </location>
</feature>
<feature type="transmembrane region" description="Helical" evidence="11">
    <location>
        <begin position="823"/>
        <end position="846"/>
    </location>
</feature>
<evidence type="ECO:0000313" key="14">
    <source>
        <dbReference type="Proteomes" id="UP000812966"/>
    </source>
</evidence>
<dbReference type="Pfam" id="PF19055">
    <property type="entry name" value="ABC2_membrane_7"/>
    <property type="match status" value="1"/>
</dbReference>
<feature type="transmembrane region" description="Helical" evidence="11">
    <location>
        <begin position="1499"/>
        <end position="1520"/>
    </location>
</feature>
<dbReference type="EMBL" id="JABELV010000125">
    <property type="protein sequence ID" value="KAG7530216.1"/>
    <property type="molecule type" value="Genomic_DNA"/>
</dbReference>
<dbReference type="GO" id="GO:0140359">
    <property type="term" value="F:ABC-type transporter activity"/>
    <property type="evidence" value="ECO:0007669"/>
    <property type="project" value="InterPro"/>
</dbReference>
<evidence type="ECO:0000256" key="3">
    <source>
        <dbReference type="ARBA" id="ARBA00022448"/>
    </source>
</evidence>
<dbReference type="InterPro" id="IPR003439">
    <property type="entry name" value="ABC_transporter-like_ATP-bd"/>
</dbReference>
<dbReference type="PROSITE" id="PS00211">
    <property type="entry name" value="ABC_TRANSPORTER_1"/>
    <property type="match status" value="1"/>
</dbReference>
<evidence type="ECO:0000256" key="1">
    <source>
        <dbReference type="ARBA" id="ARBA00004141"/>
    </source>
</evidence>
<dbReference type="SUPFAM" id="SSF52540">
    <property type="entry name" value="P-loop containing nucleoside triphosphate hydrolases"/>
    <property type="match status" value="2"/>
</dbReference>
<feature type="transmembrane region" description="Helical" evidence="11">
    <location>
        <begin position="598"/>
        <end position="617"/>
    </location>
</feature>
<evidence type="ECO:0000256" key="8">
    <source>
        <dbReference type="ARBA" id="ARBA00023136"/>
    </source>
</evidence>
<protein>
    <recommendedName>
        <fullName evidence="12">ABC transporter domain-containing protein</fullName>
    </recommendedName>
</protein>
<dbReference type="Pfam" id="PF06422">
    <property type="entry name" value="PDR_CDR"/>
    <property type="match status" value="1"/>
</dbReference>
<keyword evidence="6" id="KW-0067">ATP-binding</keyword>
<feature type="transmembrane region" description="Helical" evidence="11">
    <location>
        <begin position="1345"/>
        <end position="1367"/>
    </location>
</feature>